<reference evidence="1 2" key="1">
    <citation type="journal article" date="2010" name="Cell">
        <title>The genome of Naegleria gruberi illuminates early eukaryotic versatility.</title>
        <authorList>
            <person name="Fritz-Laylin L.K."/>
            <person name="Prochnik S.E."/>
            <person name="Ginger M.L."/>
            <person name="Dacks J.B."/>
            <person name="Carpenter M.L."/>
            <person name="Field M.C."/>
            <person name="Kuo A."/>
            <person name="Paredez A."/>
            <person name="Chapman J."/>
            <person name="Pham J."/>
            <person name="Shu S."/>
            <person name="Neupane R."/>
            <person name="Cipriano M."/>
            <person name="Mancuso J."/>
            <person name="Tu H."/>
            <person name="Salamov A."/>
            <person name="Lindquist E."/>
            <person name="Shapiro H."/>
            <person name="Lucas S."/>
            <person name="Grigoriev I.V."/>
            <person name="Cande W.Z."/>
            <person name="Fulton C."/>
            <person name="Rokhsar D.S."/>
            <person name="Dawson S.C."/>
        </authorList>
    </citation>
    <scope>NUCLEOTIDE SEQUENCE [LARGE SCALE GENOMIC DNA]</scope>
    <source>
        <strain evidence="1 2">NEG-M</strain>
    </source>
</reference>
<sequence>MASSSPPFIINDLLCYLLQNFADFHEIVNSYSLVCKQWRSVSDLAISLINYPIELESGNLRRIFSDREIYEREHVPLLSSIKFVKINSLFAKQDVHKFATCQCFSKVKEIDVTCYSINYLQSFIKIFKNVQEISLVLRDKFDENYLKITKFPEMEKVKSLELEYSGSADDTSNQLMCEISKCKYFSNLKKLIWLGSVINSDGMEALCKSAFITKLETLHIIDDIGSAGDEDIKLMANSENFQHLTDLNLLENGGKFSSEALKHLGNGKYIKNLTSLEIGEFKHFIESPSFRKLKRFCCAHNLNSVALTLSQSEYLEELEDIQNIFYLNMFMKSDGLKALSMSNSIRNLSRLCLNLRSLSENEECSQHLMSSNFSNVRGLYGRFETNLLKSIAFSSAIRGLETIDCVACDVKDDFFKLLSHPKFCRLKKLVLQSETTKIDFSELKDCSFLVHIQRLELNDIQMGKEGLEVLFSGNNSKSLKYLSFLNCKLKPIDLNIISLSENLNSLEEMVIENNITSEEGTGISNLFESSNLINLKSLTLKRVGLIDSDLKLLANSSLGRKLRNLIIIDEDKISHIGLYWVMEKLTKLKSLKLEPNNFNEYSEAKILNFLSSFHNLNEIYVGYTGRHHSLKETVESMGIFYHKDGFKSTGVN</sequence>
<dbReference type="AlphaFoldDB" id="D2VTD6"/>
<dbReference type="VEuPathDB" id="AmoebaDB:NAEGRDRAFT_72262"/>
<accession>D2VTD6</accession>
<dbReference type="GO" id="GO:0031146">
    <property type="term" value="P:SCF-dependent proteasomal ubiquitin-dependent protein catabolic process"/>
    <property type="evidence" value="ECO:0007669"/>
    <property type="project" value="TreeGrafter"/>
</dbReference>
<name>D2VTD6_NAEGR</name>
<gene>
    <name evidence="1" type="ORF">NAEGRDRAFT_72262</name>
</gene>
<dbReference type="Gene3D" id="3.80.10.10">
    <property type="entry name" value="Ribonuclease Inhibitor"/>
    <property type="match status" value="2"/>
</dbReference>
<dbReference type="InterPro" id="IPR032675">
    <property type="entry name" value="LRR_dom_sf"/>
</dbReference>
<dbReference type="InParanoid" id="D2VTD6"/>
<protein>
    <submittedName>
        <fullName evidence="1">Predicted protein</fullName>
    </submittedName>
</protein>
<dbReference type="EMBL" id="GG738896">
    <property type="protein sequence ID" value="EFC39912.1"/>
    <property type="molecule type" value="Genomic_DNA"/>
</dbReference>
<dbReference type="SUPFAM" id="SSF52047">
    <property type="entry name" value="RNI-like"/>
    <property type="match status" value="2"/>
</dbReference>
<proteinExistence type="predicted"/>
<evidence type="ECO:0000313" key="1">
    <source>
        <dbReference type="EMBL" id="EFC39912.1"/>
    </source>
</evidence>
<dbReference type="GO" id="GO:0019005">
    <property type="term" value="C:SCF ubiquitin ligase complex"/>
    <property type="evidence" value="ECO:0007669"/>
    <property type="project" value="TreeGrafter"/>
</dbReference>
<dbReference type="Proteomes" id="UP000006671">
    <property type="component" value="Unassembled WGS sequence"/>
</dbReference>
<dbReference type="OrthoDB" id="1055097at2759"/>
<keyword evidence="2" id="KW-1185">Reference proteome</keyword>
<dbReference type="RefSeq" id="XP_002672656.1">
    <property type="nucleotide sequence ID" value="XM_002672610.1"/>
</dbReference>
<dbReference type="GeneID" id="8854327"/>
<evidence type="ECO:0000313" key="2">
    <source>
        <dbReference type="Proteomes" id="UP000006671"/>
    </source>
</evidence>
<dbReference type="PANTHER" id="PTHR13318">
    <property type="entry name" value="PARTNER OF PAIRED, ISOFORM B-RELATED"/>
    <property type="match status" value="1"/>
</dbReference>
<organism evidence="2">
    <name type="scientific">Naegleria gruberi</name>
    <name type="common">Amoeba</name>
    <dbReference type="NCBI Taxonomy" id="5762"/>
    <lineage>
        <taxon>Eukaryota</taxon>
        <taxon>Discoba</taxon>
        <taxon>Heterolobosea</taxon>
        <taxon>Tetramitia</taxon>
        <taxon>Eutetramitia</taxon>
        <taxon>Vahlkampfiidae</taxon>
        <taxon>Naegleria</taxon>
    </lineage>
</organism>
<dbReference type="PANTHER" id="PTHR13318:SF190">
    <property type="entry name" value="PARTNER OF PAIRED, ISOFORM B"/>
    <property type="match status" value="1"/>
</dbReference>
<dbReference type="KEGG" id="ngr:NAEGRDRAFT_72262"/>